<dbReference type="PANTHER" id="PTHR34606">
    <property type="entry name" value="BON DOMAIN-CONTAINING PROTEIN"/>
    <property type="match status" value="1"/>
</dbReference>
<evidence type="ECO:0000313" key="6">
    <source>
        <dbReference type="Proteomes" id="UP000199531"/>
    </source>
</evidence>
<keyword evidence="3" id="KW-0812">Transmembrane</keyword>
<evidence type="ECO:0000256" key="2">
    <source>
        <dbReference type="SAM" id="MobiDB-lite"/>
    </source>
</evidence>
<dbReference type="EMBL" id="FOCW01000001">
    <property type="protein sequence ID" value="SEN00894.1"/>
    <property type="molecule type" value="Genomic_DNA"/>
</dbReference>
<dbReference type="PROSITE" id="PS50914">
    <property type="entry name" value="BON"/>
    <property type="match status" value="2"/>
</dbReference>
<feature type="transmembrane region" description="Helical" evidence="3">
    <location>
        <begin position="24"/>
        <end position="53"/>
    </location>
</feature>
<dbReference type="SMART" id="SM00749">
    <property type="entry name" value="BON"/>
    <property type="match status" value="2"/>
</dbReference>
<keyword evidence="6" id="KW-1185">Reference proteome</keyword>
<evidence type="ECO:0000256" key="3">
    <source>
        <dbReference type="SAM" id="Phobius"/>
    </source>
</evidence>
<accession>A0A1H8D2G5</accession>
<evidence type="ECO:0000259" key="4">
    <source>
        <dbReference type="PROSITE" id="PS50914"/>
    </source>
</evidence>
<dbReference type="Pfam" id="PF04972">
    <property type="entry name" value="BON"/>
    <property type="match status" value="2"/>
</dbReference>
<dbReference type="PANTHER" id="PTHR34606:SF4">
    <property type="entry name" value="OUTER MEMBRANE LIPOPROTEIN DOLP"/>
    <property type="match status" value="1"/>
</dbReference>
<gene>
    <name evidence="5" type="ORF">SAMN02745977_00136</name>
</gene>
<evidence type="ECO:0000313" key="5">
    <source>
        <dbReference type="EMBL" id="SEN00894.1"/>
    </source>
</evidence>
<name>A0A1H8D2G5_9BURK</name>
<dbReference type="OrthoDB" id="5294487at2"/>
<feature type="domain" description="BON" evidence="4">
    <location>
        <begin position="139"/>
        <end position="206"/>
    </location>
</feature>
<reference evidence="5 6" key="1">
    <citation type="submission" date="2016-10" db="EMBL/GenBank/DDBJ databases">
        <authorList>
            <person name="de Groot N.N."/>
        </authorList>
    </citation>
    <scope>NUCLEOTIDE SEQUENCE [LARGE SCALE GENOMIC DNA]</scope>
    <source>
        <strain evidence="5 6">DSM 15123</strain>
    </source>
</reference>
<dbReference type="Proteomes" id="UP000199531">
    <property type="component" value="Unassembled WGS sequence"/>
</dbReference>
<dbReference type="InterPro" id="IPR014004">
    <property type="entry name" value="Transpt-assoc_nodulatn_dom_bac"/>
</dbReference>
<keyword evidence="1" id="KW-0732">Signal</keyword>
<keyword evidence="3" id="KW-0472">Membrane</keyword>
<dbReference type="InterPro" id="IPR051686">
    <property type="entry name" value="Lipoprotein_DolP"/>
</dbReference>
<proteinExistence type="predicted"/>
<dbReference type="InterPro" id="IPR007055">
    <property type="entry name" value="BON_dom"/>
</dbReference>
<feature type="region of interest" description="Disordered" evidence="2">
    <location>
        <begin position="212"/>
        <end position="234"/>
    </location>
</feature>
<dbReference type="STRING" id="1121117.SAMN02745977_00136"/>
<keyword evidence="3" id="KW-1133">Transmembrane helix</keyword>
<evidence type="ECO:0000256" key="1">
    <source>
        <dbReference type="ARBA" id="ARBA00022729"/>
    </source>
</evidence>
<protein>
    <submittedName>
        <fullName evidence="5">Osmotically-inducible protein OsmY, contains BON domain</fullName>
    </submittedName>
</protein>
<sequence>MKPSASADTRTTSTSRNGRLGRTLVLAGVLAATLSACVPLVVGTAVGGAWLALDRRTSGAQLEDEGIEARGSNRIQEVLKDRGRVSVTSYNRVMLLTGQVTTDADRQLAENTARTVPNVRRVVNDILINPPATLSQRSTDALTSTRVKGALVGSNQINSNAVKVTTELGTVYLMGIVTQREADAAAEAARNVGGVLKVVKVFEIVPESALSSTTTVPAPVQSTAPATGTSTTTP</sequence>
<dbReference type="RefSeq" id="WP_091812800.1">
    <property type="nucleotide sequence ID" value="NZ_FOCW01000001.1"/>
</dbReference>
<organism evidence="5 6">
    <name type="scientific">Brachymonas denitrificans DSM 15123</name>
    <dbReference type="NCBI Taxonomy" id="1121117"/>
    <lineage>
        <taxon>Bacteria</taxon>
        <taxon>Pseudomonadati</taxon>
        <taxon>Pseudomonadota</taxon>
        <taxon>Betaproteobacteria</taxon>
        <taxon>Burkholderiales</taxon>
        <taxon>Comamonadaceae</taxon>
        <taxon>Brachymonas</taxon>
    </lineage>
</organism>
<feature type="domain" description="BON" evidence="4">
    <location>
        <begin position="58"/>
        <end position="130"/>
    </location>
</feature>
<feature type="compositionally biased region" description="Low complexity" evidence="2">
    <location>
        <begin position="222"/>
        <end position="234"/>
    </location>
</feature>
<dbReference type="Gene3D" id="3.40.1520.20">
    <property type="match status" value="1"/>
</dbReference>
<dbReference type="AlphaFoldDB" id="A0A1H8D2G5"/>